<keyword evidence="2" id="KW-1185">Reference proteome</keyword>
<dbReference type="RefSeq" id="WP_094156851.1">
    <property type="nucleotide sequence ID" value="NZ_CP020028.1"/>
</dbReference>
<protein>
    <submittedName>
        <fullName evidence="1">XRE family transcriptional regulator</fullName>
    </submittedName>
</protein>
<evidence type="ECO:0000313" key="1">
    <source>
        <dbReference type="EMBL" id="ASR49754.1"/>
    </source>
</evidence>
<dbReference type="AlphaFoldDB" id="A0A222WV66"/>
<proteinExistence type="predicted"/>
<name>A0A222WV66_9BACL</name>
<organism evidence="1 2">
    <name type="scientific">Paenibacillus kribbensis</name>
    <dbReference type="NCBI Taxonomy" id="172713"/>
    <lineage>
        <taxon>Bacteria</taxon>
        <taxon>Bacillati</taxon>
        <taxon>Bacillota</taxon>
        <taxon>Bacilli</taxon>
        <taxon>Bacillales</taxon>
        <taxon>Paenibacillaceae</taxon>
        <taxon>Paenibacillus</taxon>
    </lineage>
</organism>
<gene>
    <name evidence="1" type="ORF">B4V02_25310</name>
</gene>
<sequence>MGQIHFKLNETLEMIGATRNKIAVESKTRPATILDLASGDTKTIKLETLVSILNAINEIAHSHGLEKTFGIEDIIQFVPQSTENTR</sequence>
<dbReference type="OrthoDB" id="2650742at2"/>
<dbReference type="Proteomes" id="UP000214666">
    <property type="component" value="Chromosome"/>
</dbReference>
<dbReference type="EMBL" id="CP020028">
    <property type="protein sequence ID" value="ASR49754.1"/>
    <property type="molecule type" value="Genomic_DNA"/>
</dbReference>
<accession>A0A222WV66</accession>
<reference evidence="1 2" key="1">
    <citation type="submission" date="2017-03" db="EMBL/GenBank/DDBJ databases">
        <title>Complete genome sequence of Paenibacillus Kribbensis producing bioflocculants.</title>
        <authorList>
            <person name="Lee H.-G."/>
            <person name="Oh H.-M."/>
        </authorList>
    </citation>
    <scope>NUCLEOTIDE SEQUENCE [LARGE SCALE GENOMIC DNA]</scope>
    <source>
        <strain evidence="1 2">AM49</strain>
    </source>
</reference>
<evidence type="ECO:0000313" key="2">
    <source>
        <dbReference type="Proteomes" id="UP000214666"/>
    </source>
</evidence>
<dbReference type="KEGG" id="pkb:B4V02_25310"/>